<dbReference type="Proteomes" id="UP001172159">
    <property type="component" value="Unassembled WGS sequence"/>
</dbReference>
<protein>
    <submittedName>
        <fullName evidence="1">Uncharacterized protein</fullName>
    </submittedName>
</protein>
<sequence>MRDALRKEFHLHKGATEKQKKLPALYWGIQHNVPSVDRVATQMYLKHRDSMMDIGLAPERMKKRAEMLKHLLDLKILSPFGPVFYQATSVGAHPGPEILQITPLQQAVLDVTHVELAMVLIRAGAPWAPWTEAETMPFHNRNKPRSNQRAPRTKSAVQLDPTISMRLSPLEIVLLHQGHSFDRIQARCKTAIRLVLNNMGDLWDRKLFLDPNARFARTSMVVDMISYLVTKGKLNLEGEKLSGAIFRYYQQGQTLEIADQVFLGMTSYMVGNEKP</sequence>
<accession>A0AA40AMW3</accession>
<comment type="caution">
    <text evidence="1">The sequence shown here is derived from an EMBL/GenBank/DDBJ whole genome shotgun (WGS) entry which is preliminary data.</text>
</comment>
<proteinExistence type="predicted"/>
<gene>
    <name evidence="1" type="ORF">B0T21DRAFT_414790</name>
</gene>
<name>A0AA40AMW3_9PEZI</name>
<keyword evidence="2" id="KW-1185">Reference proteome</keyword>
<evidence type="ECO:0000313" key="1">
    <source>
        <dbReference type="EMBL" id="KAK0718749.1"/>
    </source>
</evidence>
<evidence type="ECO:0000313" key="2">
    <source>
        <dbReference type="Proteomes" id="UP001172159"/>
    </source>
</evidence>
<dbReference type="AlphaFoldDB" id="A0AA40AMW3"/>
<dbReference type="EMBL" id="JAUKTV010000013">
    <property type="protein sequence ID" value="KAK0718749.1"/>
    <property type="molecule type" value="Genomic_DNA"/>
</dbReference>
<reference evidence="1" key="1">
    <citation type="submission" date="2023-06" db="EMBL/GenBank/DDBJ databases">
        <title>Genome-scale phylogeny and comparative genomics of the fungal order Sordariales.</title>
        <authorList>
            <consortium name="Lawrence Berkeley National Laboratory"/>
            <person name="Hensen N."/>
            <person name="Bonometti L."/>
            <person name="Westerberg I."/>
            <person name="Brannstrom I.O."/>
            <person name="Guillou S."/>
            <person name="Cros-Aarteil S."/>
            <person name="Calhoun S."/>
            <person name="Haridas S."/>
            <person name="Kuo A."/>
            <person name="Mondo S."/>
            <person name="Pangilinan J."/>
            <person name="Riley R."/>
            <person name="Labutti K."/>
            <person name="Andreopoulos B."/>
            <person name="Lipzen A."/>
            <person name="Chen C."/>
            <person name="Yanf M."/>
            <person name="Daum C."/>
            <person name="Ng V."/>
            <person name="Clum A."/>
            <person name="Steindorff A."/>
            <person name="Ohm R."/>
            <person name="Martin F."/>
            <person name="Silar P."/>
            <person name="Natvig D."/>
            <person name="Lalanne C."/>
            <person name="Gautier V."/>
            <person name="Ament-Velasquez S.L."/>
            <person name="Kruys A."/>
            <person name="Hutchinson M.I."/>
            <person name="Powell A.J."/>
            <person name="Barry K."/>
            <person name="Miller A.N."/>
            <person name="Grigoriev I.V."/>
            <person name="Debuchy R."/>
            <person name="Gladieux P."/>
            <person name="Thoren M.H."/>
            <person name="Johannesson H."/>
        </authorList>
    </citation>
    <scope>NUCLEOTIDE SEQUENCE</scope>
    <source>
        <strain evidence="1">CBS 540.89</strain>
    </source>
</reference>
<organism evidence="1 2">
    <name type="scientific">Apiosordaria backusii</name>
    <dbReference type="NCBI Taxonomy" id="314023"/>
    <lineage>
        <taxon>Eukaryota</taxon>
        <taxon>Fungi</taxon>
        <taxon>Dikarya</taxon>
        <taxon>Ascomycota</taxon>
        <taxon>Pezizomycotina</taxon>
        <taxon>Sordariomycetes</taxon>
        <taxon>Sordariomycetidae</taxon>
        <taxon>Sordariales</taxon>
        <taxon>Lasiosphaeriaceae</taxon>
        <taxon>Apiosordaria</taxon>
    </lineage>
</organism>